<feature type="compositionally biased region" description="Polar residues" evidence="1">
    <location>
        <begin position="623"/>
        <end position="657"/>
    </location>
</feature>
<dbReference type="Gene3D" id="1.10.510.10">
    <property type="entry name" value="Transferase(Phosphotransferase) domain 1"/>
    <property type="match status" value="1"/>
</dbReference>
<dbReference type="AlphaFoldDB" id="A0A507E2E6"/>
<evidence type="ECO:0000256" key="1">
    <source>
        <dbReference type="SAM" id="MobiDB-lite"/>
    </source>
</evidence>
<dbReference type="GO" id="GO:0004672">
    <property type="term" value="F:protein kinase activity"/>
    <property type="evidence" value="ECO:0007669"/>
    <property type="project" value="InterPro"/>
</dbReference>
<feature type="domain" description="Protein kinase" evidence="2">
    <location>
        <begin position="1"/>
        <end position="127"/>
    </location>
</feature>
<dbReference type="PANTHER" id="PTHR12984">
    <property type="entry name" value="SCY1-RELATED S/T PROTEIN KINASE-LIKE"/>
    <property type="match status" value="1"/>
</dbReference>
<name>A0A507E2E6_9FUNG</name>
<protein>
    <recommendedName>
        <fullName evidence="2">Protein kinase domain-containing protein</fullName>
    </recommendedName>
</protein>
<dbReference type="InterPro" id="IPR000719">
    <property type="entry name" value="Prot_kinase_dom"/>
</dbReference>
<organism evidence="3 4">
    <name type="scientific">Chytriomyces confervae</name>
    <dbReference type="NCBI Taxonomy" id="246404"/>
    <lineage>
        <taxon>Eukaryota</taxon>
        <taxon>Fungi</taxon>
        <taxon>Fungi incertae sedis</taxon>
        <taxon>Chytridiomycota</taxon>
        <taxon>Chytridiomycota incertae sedis</taxon>
        <taxon>Chytridiomycetes</taxon>
        <taxon>Chytridiales</taxon>
        <taxon>Chytriomycetaceae</taxon>
        <taxon>Chytriomyces</taxon>
    </lineage>
</organism>
<feature type="compositionally biased region" description="Polar residues" evidence="1">
    <location>
        <begin position="479"/>
        <end position="492"/>
    </location>
</feature>
<dbReference type="SUPFAM" id="SSF56112">
    <property type="entry name" value="Protein kinase-like (PK-like)"/>
    <property type="match status" value="1"/>
</dbReference>
<dbReference type="Pfam" id="PF00069">
    <property type="entry name" value="Pkinase"/>
    <property type="match status" value="1"/>
</dbReference>
<dbReference type="InterPro" id="IPR011009">
    <property type="entry name" value="Kinase-like_dom_sf"/>
</dbReference>
<dbReference type="InterPro" id="IPR016024">
    <property type="entry name" value="ARM-type_fold"/>
</dbReference>
<feature type="non-terminal residue" evidence="3">
    <location>
        <position position="1"/>
    </location>
</feature>
<feature type="compositionally biased region" description="Polar residues" evidence="1">
    <location>
        <begin position="590"/>
        <end position="607"/>
    </location>
</feature>
<feature type="region of interest" description="Disordered" evidence="1">
    <location>
        <begin position="590"/>
        <end position="667"/>
    </location>
</feature>
<dbReference type="Gene3D" id="1.25.10.10">
    <property type="entry name" value="Leucine-rich Repeat Variant"/>
    <property type="match status" value="1"/>
</dbReference>
<reference evidence="3 4" key="1">
    <citation type="journal article" date="2019" name="Sci. Rep.">
        <title>Comparative genomics of chytrid fungi reveal insights into the obligate biotrophic and pathogenic lifestyle of Synchytrium endobioticum.</title>
        <authorList>
            <person name="van de Vossenberg B.T.L.H."/>
            <person name="Warris S."/>
            <person name="Nguyen H.D.T."/>
            <person name="van Gent-Pelzer M.P.E."/>
            <person name="Joly D.L."/>
            <person name="van de Geest H.C."/>
            <person name="Bonants P.J.M."/>
            <person name="Smith D.S."/>
            <person name="Levesque C.A."/>
            <person name="van der Lee T.A.J."/>
        </authorList>
    </citation>
    <scope>NUCLEOTIDE SEQUENCE [LARGE SCALE GENOMIC DNA]</scope>
    <source>
        <strain evidence="3 4">CBS 675.73</strain>
    </source>
</reference>
<evidence type="ECO:0000313" key="4">
    <source>
        <dbReference type="Proteomes" id="UP000320333"/>
    </source>
</evidence>
<feature type="region of interest" description="Disordered" evidence="1">
    <location>
        <begin position="475"/>
        <end position="496"/>
    </location>
</feature>
<sequence>GDWKIAGFAFAQFSNVANSTFYLRDYPPFCSPTLDFMAPELVMDSRCMPASDLWSLACLIYSVFNNGSSPIAANDNLHTYNTICNRLETVNLSKNIPPQLTESLRRMLQKDASTRLPLSQFESSSFFDNILVSTIGFLESFVEKNQISKAQFLKGLVAMLPQFSLKLVHRKILPTLLEELKDPLMTPFVLPNIFWISEKGTDQDFMTKILPALKPVFKMNDPPQALLLLLSRMDIFLSKCSSSTETFKQDVMPLLYTALESRVPAVQEQAIKTVPTILPKLDFTATKSVLLPKINAIYSSGAVALSTRVACLIAVHGMIKVLDKFTIVEKVLPMLKTNVVREPGLLVALLAVYEEASKGVEKEMVAAEVLPEIWRLALDPVLNVKQFKRFMKVIQDLTKRVEEQHTKFLEEVKSMDVPGGSGNAASAPTLNSSGSDFSSLVSASKQSVKSPTTTIQPTQIGATFSISNDDGWQEFDAPTVTTPHSAPTSTERMSPVKTAGSITGYSGGISNSTVVSNNQGISNRGSGNIASNLSITSKKSSNAVGFGATFPSIPALAPPPSHSNGASSFPVASFSNSSVSNGTASWTATQTFGNTTSTPSGWNSGFGNTAGQGSGLMTPMAFNHTSGNASGSHNGNLNSKASSLGLNNAGSNATKKNQTLDEFDPFG</sequence>
<evidence type="ECO:0000259" key="2">
    <source>
        <dbReference type="PROSITE" id="PS50011"/>
    </source>
</evidence>
<accession>A0A507E2E6</accession>
<dbReference type="InterPro" id="IPR011989">
    <property type="entry name" value="ARM-like"/>
</dbReference>
<comment type="caution">
    <text evidence="3">The sequence shown here is derived from an EMBL/GenBank/DDBJ whole genome shotgun (WGS) entry which is preliminary data.</text>
</comment>
<dbReference type="Proteomes" id="UP000320333">
    <property type="component" value="Unassembled WGS sequence"/>
</dbReference>
<keyword evidence="4" id="KW-1185">Reference proteome</keyword>
<dbReference type="SUPFAM" id="SSF48371">
    <property type="entry name" value="ARM repeat"/>
    <property type="match status" value="1"/>
</dbReference>
<evidence type="ECO:0000313" key="3">
    <source>
        <dbReference type="EMBL" id="TPX57952.1"/>
    </source>
</evidence>
<dbReference type="PANTHER" id="PTHR12984:SF6">
    <property type="entry name" value="SCY1-LIKE PROTEIN 2"/>
    <property type="match status" value="1"/>
</dbReference>
<dbReference type="PROSITE" id="PS50011">
    <property type="entry name" value="PROTEIN_KINASE_DOM"/>
    <property type="match status" value="1"/>
</dbReference>
<proteinExistence type="predicted"/>
<dbReference type="OrthoDB" id="79687at2759"/>
<gene>
    <name evidence="3" type="ORF">CcCBS67573_g09201</name>
</gene>
<dbReference type="InterPro" id="IPR051177">
    <property type="entry name" value="CIK-Related_Protein"/>
</dbReference>
<dbReference type="GO" id="GO:0005524">
    <property type="term" value="F:ATP binding"/>
    <property type="evidence" value="ECO:0007669"/>
    <property type="project" value="InterPro"/>
</dbReference>
<dbReference type="EMBL" id="QEAP01000753">
    <property type="protein sequence ID" value="TPX57952.1"/>
    <property type="molecule type" value="Genomic_DNA"/>
</dbReference>